<dbReference type="InterPro" id="IPR036291">
    <property type="entry name" value="NAD(P)-bd_dom_sf"/>
</dbReference>
<evidence type="ECO:0000256" key="8">
    <source>
        <dbReference type="RuleBase" id="RU004473"/>
    </source>
</evidence>
<evidence type="ECO:0000256" key="3">
    <source>
        <dbReference type="ARBA" id="ARBA00008178"/>
    </source>
</evidence>
<dbReference type="GO" id="GO:0008460">
    <property type="term" value="F:dTDP-glucose 4,6-dehydratase activity"/>
    <property type="evidence" value="ECO:0007669"/>
    <property type="project" value="UniProtKB-EC"/>
</dbReference>
<evidence type="ECO:0000256" key="2">
    <source>
        <dbReference type="ARBA" id="ARBA00001911"/>
    </source>
</evidence>
<keyword evidence="7 8" id="KW-0456">Lyase</keyword>
<comment type="caution">
    <text evidence="10">The sequence shown here is derived from an EMBL/GenBank/DDBJ whole genome shotgun (WGS) entry which is preliminary data.</text>
</comment>
<proteinExistence type="inferred from homology"/>
<reference evidence="11" key="1">
    <citation type="journal article" date="2019" name="Int. J. Syst. Evol. Microbiol.">
        <title>The Global Catalogue of Microorganisms (GCM) 10K type strain sequencing project: providing services to taxonomists for standard genome sequencing and annotation.</title>
        <authorList>
            <consortium name="The Broad Institute Genomics Platform"/>
            <consortium name="The Broad Institute Genome Sequencing Center for Infectious Disease"/>
            <person name="Wu L."/>
            <person name="Ma J."/>
        </authorList>
    </citation>
    <scope>NUCLEOTIDE SEQUENCE [LARGE SCALE GENOMIC DNA]</scope>
    <source>
        <strain evidence="11">CGMCC 4.1641</strain>
    </source>
</reference>
<evidence type="ECO:0000256" key="6">
    <source>
        <dbReference type="ARBA" id="ARBA00023027"/>
    </source>
</evidence>
<comment type="similarity">
    <text evidence="3 8">Belongs to the NAD(P)-dependent epimerase/dehydratase family. dTDP-glucose dehydratase subfamily.</text>
</comment>
<dbReference type="RefSeq" id="WP_204602869.1">
    <property type="nucleotide sequence ID" value="NZ_JBHSED010000013.1"/>
</dbReference>
<evidence type="ECO:0000313" key="10">
    <source>
        <dbReference type="EMBL" id="MFC4303410.1"/>
    </source>
</evidence>
<comment type="catalytic activity">
    <reaction evidence="1 8">
        <text>dTDP-alpha-D-glucose = dTDP-4-dehydro-6-deoxy-alpha-D-glucose + H2O</text>
        <dbReference type="Rhea" id="RHEA:17221"/>
        <dbReference type="ChEBI" id="CHEBI:15377"/>
        <dbReference type="ChEBI" id="CHEBI:57477"/>
        <dbReference type="ChEBI" id="CHEBI:57649"/>
        <dbReference type="EC" id="4.2.1.46"/>
    </reaction>
</comment>
<sequence>MKLLVTGGAGFIGSNFVHYMLREHPEDTIINVDSLTYAGNLENLHAAAQQPNYQFARIDITDRSALRSIFEQGIEVVVNFAAESHVDRSILEPDVFVRTNVLGTQTLLDLSKEFGIEKFVQVSTDEVYGTLGDTGLFTELTPLAANSPYSASKAGADLLVRAYHETFGLPVNITRCSNNYGPYQFPEKLIPLMIQNALAGQSLPVYGDGLNVRDWLYVEDHCSAIDLVIRKGENGEVYNIGGNNERNNLQVVRTILKELNKPESLIAFVKDRPGHDRRYAIDATKIREQLGWLPKYNYETGIVETIRWYLSNHEWMERVKSGSYIKYYEKQYGEHLGG</sequence>
<dbReference type="InterPro" id="IPR016040">
    <property type="entry name" value="NAD(P)-bd_dom"/>
</dbReference>
<dbReference type="CDD" id="cd05246">
    <property type="entry name" value="dTDP_GD_SDR_e"/>
    <property type="match status" value="1"/>
</dbReference>
<comment type="cofactor">
    <cofactor evidence="2 8">
        <name>NAD(+)</name>
        <dbReference type="ChEBI" id="CHEBI:57540"/>
    </cofactor>
</comment>
<dbReference type="EMBL" id="JBHSED010000013">
    <property type="protein sequence ID" value="MFC4303410.1"/>
    <property type="molecule type" value="Genomic_DNA"/>
</dbReference>
<evidence type="ECO:0000256" key="4">
    <source>
        <dbReference type="ARBA" id="ARBA00011990"/>
    </source>
</evidence>
<evidence type="ECO:0000313" key="11">
    <source>
        <dbReference type="Proteomes" id="UP001595755"/>
    </source>
</evidence>
<dbReference type="Pfam" id="PF16363">
    <property type="entry name" value="GDP_Man_Dehyd"/>
    <property type="match status" value="1"/>
</dbReference>
<dbReference type="NCBIfam" id="TIGR01181">
    <property type="entry name" value="dTDP_gluc_dehyt"/>
    <property type="match status" value="1"/>
</dbReference>
<evidence type="ECO:0000259" key="9">
    <source>
        <dbReference type="Pfam" id="PF16363"/>
    </source>
</evidence>
<dbReference type="InterPro" id="IPR020904">
    <property type="entry name" value="Sc_DH/Rdtase_CS"/>
</dbReference>
<name>A0ABV8S8G3_9BACL</name>
<dbReference type="Proteomes" id="UP001595755">
    <property type="component" value="Unassembled WGS sequence"/>
</dbReference>
<organism evidence="10 11">
    <name type="scientific">Cohnella boryungensis</name>
    <dbReference type="NCBI Taxonomy" id="768479"/>
    <lineage>
        <taxon>Bacteria</taxon>
        <taxon>Bacillati</taxon>
        <taxon>Bacillota</taxon>
        <taxon>Bacilli</taxon>
        <taxon>Bacillales</taxon>
        <taxon>Paenibacillaceae</taxon>
        <taxon>Cohnella</taxon>
    </lineage>
</organism>
<accession>A0ABV8S8G3</accession>
<feature type="domain" description="NAD(P)-binding" evidence="9">
    <location>
        <begin position="4"/>
        <end position="304"/>
    </location>
</feature>
<dbReference type="SUPFAM" id="SSF51735">
    <property type="entry name" value="NAD(P)-binding Rossmann-fold domains"/>
    <property type="match status" value="1"/>
</dbReference>
<evidence type="ECO:0000256" key="7">
    <source>
        <dbReference type="ARBA" id="ARBA00023239"/>
    </source>
</evidence>
<dbReference type="EC" id="4.2.1.46" evidence="4 8"/>
<evidence type="ECO:0000256" key="5">
    <source>
        <dbReference type="ARBA" id="ARBA00016977"/>
    </source>
</evidence>
<dbReference type="Gene3D" id="3.40.50.720">
    <property type="entry name" value="NAD(P)-binding Rossmann-like Domain"/>
    <property type="match status" value="1"/>
</dbReference>
<dbReference type="Gene3D" id="3.90.25.10">
    <property type="entry name" value="UDP-galactose 4-epimerase, domain 1"/>
    <property type="match status" value="1"/>
</dbReference>
<protein>
    <recommendedName>
        <fullName evidence="5 8">dTDP-glucose 4,6-dehydratase</fullName>
        <ecNumber evidence="4 8">4.2.1.46</ecNumber>
    </recommendedName>
</protein>
<keyword evidence="11" id="KW-1185">Reference proteome</keyword>
<dbReference type="PANTHER" id="PTHR43000">
    <property type="entry name" value="DTDP-D-GLUCOSE 4,6-DEHYDRATASE-RELATED"/>
    <property type="match status" value="1"/>
</dbReference>
<keyword evidence="6" id="KW-0520">NAD</keyword>
<dbReference type="InterPro" id="IPR005888">
    <property type="entry name" value="dTDP_Gluc_deHydtase"/>
</dbReference>
<gene>
    <name evidence="10" type="primary">rfbB</name>
    <name evidence="10" type="ORF">ACFO1S_08090</name>
</gene>
<evidence type="ECO:0000256" key="1">
    <source>
        <dbReference type="ARBA" id="ARBA00001539"/>
    </source>
</evidence>
<dbReference type="PROSITE" id="PS00061">
    <property type="entry name" value="ADH_SHORT"/>
    <property type="match status" value="1"/>
</dbReference>